<dbReference type="Proteomes" id="UP000077266">
    <property type="component" value="Unassembled WGS sequence"/>
</dbReference>
<dbReference type="InParanoid" id="A0A165P523"/>
<evidence type="ECO:0000313" key="1">
    <source>
        <dbReference type="EMBL" id="KZW01658.1"/>
    </source>
</evidence>
<gene>
    <name evidence="1" type="ORF">EXIGLDRAFT_46987</name>
</gene>
<organism evidence="1 2">
    <name type="scientific">Exidia glandulosa HHB12029</name>
    <dbReference type="NCBI Taxonomy" id="1314781"/>
    <lineage>
        <taxon>Eukaryota</taxon>
        <taxon>Fungi</taxon>
        <taxon>Dikarya</taxon>
        <taxon>Basidiomycota</taxon>
        <taxon>Agaricomycotina</taxon>
        <taxon>Agaricomycetes</taxon>
        <taxon>Auriculariales</taxon>
        <taxon>Exidiaceae</taxon>
        <taxon>Exidia</taxon>
    </lineage>
</organism>
<reference evidence="1 2" key="1">
    <citation type="journal article" date="2016" name="Mol. Biol. Evol.">
        <title>Comparative Genomics of Early-Diverging Mushroom-Forming Fungi Provides Insights into the Origins of Lignocellulose Decay Capabilities.</title>
        <authorList>
            <person name="Nagy L.G."/>
            <person name="Riley R."/>
            <person name="Tritt A."/>
            <person name="Adam C."/>
            <person name="Daum C."/>
            <person name="Floudas D."/>
            <person name="Sun H."/>
            <person name="Yadav J.S."/>
            <person name="Pangilinan J."/>
            <person name="Larsson K.H."/>
            <person name="Matsuura K."/>
            <person name="Barry K."/>
            <person name="Labutti K."/>
            <person name="Kuo R."/>
            <person name="Ohm R.A."/>
            <person name="Bhattacharya S.S."/>
            <person name="Shirouzu T."/>
            <person name="Yoshinaga Y."/>
            <person name="Martin F.M."/>
            <person name="Grigoriev I.V."/>
            <person name="Hibbett D.S."/>
        </authorList>
    </citation>
    <scope>NUCLEOTIDE SEQUENCE [LARGE SCALE GENOMIC DNA]</scope>
    <source>
        <strain evidence="1 2">HHB12029</strain>
    </source>
</reference>
<dbReference type="EMBL" id="KV425892">
    <property type="protein sequence ID" value="KZW01658.1"/>
    <property type="molecule type" value="Genomic_DNA"/>
</dbReference>
<evidence type="ECO:0000313" key="2">
    <source>
        <dbReference type="Proteomes" id="UP000077266"/>
    </source>
</evidence>
<protein>
    <submittedName>
        <fullName evidence="1">Uncharacterized protein</fullName>
    </submittedName>
</protein>
<name>A0A165P523_EXIGL</name>
<dbReference type="AlphaFoldDB" id="A0A165P523"/>
<proteinExistence type="predicted"/>
<sequence length="202" mass="22830">MQHEYRCSMLEACSDTCMHSRMQSRTARSVWRSRLTFLRRATTYATTESDCSHLATCASAGIPPSPAVVPRSQPSFIRGRLLFQSPSSRSRIHFMTTRPASSDGLVQMCCVLCSLSFRWYAVCGDLVLDWRARRAWRVFKCRGLSLGQLTVSVGATVRIMKSTLLGVSPRSRPRRSSEIRLCILSVRRFRPLLLALPVHIYG</sequence>
<keyword evidence="2" id="KW-1185">Reference proteome</keyword>
<accession>A0A165P523</accession>